<evidence type="ECO:0000256" key="2">
    <source>
        <dbReference type="ARBA" id="ARBA00004347"/>
    </source>
</evidence>
<keyword evidence="12 14" id="KW-0968">Cytoplasmic vesicle</keyword>
<evidence type="ECO:0000256" key="7">
    <source>
        <dbReference type="ARBA" id="ARBA00022490"/>
    </source>
</evidence>
<proteinExistence type="inferred from homology"/>
<dbReference type="FunFam" id="1.25.40.10:FF:000140">
    <property type="entry name" value="Coatomer subunit epsilon"/>
    <property type="match status" value="1"/>
</dbReference>
<evidence type="ECO:0000256" key="14">
    <source>
        <dbReference type="PIRNR" id="PIRNR016478"/>
    </source>
</evidence>
<dbReference type="PIRSF" id="PIRSF016478">
    <property type="entry name" value="Coatomer_esu"/>
    <property type="match status" value="1"/>
</dbReference>
<evidence type="ECO:0000256" key="10">
    <source>
        <dbReference type="ARBA" id="ARBA00023034"/>
    </source>
</evidence>
<reference evidence="15 16" key="1">
    <citation type="submission" date="2015-07" db="EMBL/GenBank/DDBJ databases">
        <title>The genome of Dufourea novaeangliae.</title>
        <authorList>
            <person name="Pan H."/>
            <person name="Kapheim K."/>
        </authorList>
    </citation>
    <scope>NUCLEOTIDE SEQUENCE [LARGE SCALE GENOMIC DNA]</scope>
    <source>
        <strain evidence="15">0120121106</strain>
        <tissue evidence="15">Whole body</tissue>
    </source>
</reference>
<keyword evidence="8 14" id="KW-0931">ER-Golgi transport</keyword>
<dbReference type="OMA" id="MIVLSQH"/>
<comment type="function">
    <text evidence="13 14">The coatomer is a cytosolic protein complex that binds to dilysine motifs and reversibly associates with Golgi non-clathrin-coated vesicles, which further mediate biosynthetic protein transport from the ER, via the Golgi up to the trans Golgi network. The coatomer complex is required for budding from Golgi membranes, and is essential for the retrograde Golgi-to-ER transport of dilysine-tagged proteins.</text>
</comment>
<gene>
    <name evidence="15" type="ORF">WN55_06905</name>
</gene>
<dbReference type="SUPFAM" id="SSF48452">
    <property type="entry name" value="TPR-like"/>
    <property type="match status" value="1"/>
</dbReference>
<evidence type="ECO:0000313" key="15">
    <source>
        <dbReference type="EMBL" id="KZC14445.1"/>
    </source>
</evidence>
<name>A0A154PR94_DUFNO</name>
<dbReference type="PANTHER" id="PTHR10805">
    <property type="entry name" value="COATOMER SUBUNIT EPSILON"/>
    <property type="match status" value="1"/>
</dbReference>
<dbReference type="GO" id="GO:0030126">
    <property type="term" value="C:COPI vesicle coat"/>
    <property type="evidence" value="ECO:0007669"/>
    <property type="project" value="TreeGrafter"/>
</dbReference>
<dbReference type="Proteomes" id="UP000076502">
    <property type="component" value="Unassembled WGS sequence"/>
</dbReference>
<organism evidence="15 16">
    <name type="scientific">Dufourea novaeangliae</name>
    <name type="common">Sweat bee</name>
    <dbReference type="NCBI Taxonomy" id="178035"/>
    <lineage>
        <taxon>Eukaryota</taxon>
        <taxon>Metazoa</taxon>
        <taxon>Ecdysozoa</taxon>
        <taxon>Arthropoda</taxon>
        <taxon>Hexapoda</taxon>
        <taxon>Insecta</taxon>
        <taxon>Pterygota</taxon>
        <taxon>Neoptera</taxon>
        <taxon>Endopterygota</taxon>
        <taxon>Hymenoptera</taxon>
        <taxon>Apocrita</taxon>
        <taxon>Aculeata</taxon>
        <taxon>Apoidea</taxon>
        <taxon>Anthophila</taxon>
        <taxon>Halictidae</taxon>
        <taxon>Rophitinae</taxon>
        <taxon>Dufourea</taxon>
    </lineage>
</organism>
<comment type="subunit">
    <text evidence="4">Oligomeric complex that consists of at least the alpha, beta, beta', gamma, delta, epsilon and zeta subunits.</text>
</comment>
<dbReference type="InterPro" id="IPR006822">
    <property type="entry name" value="Coatomer_esu"/>
</dbReference>
<dbReference type="Pfam" id="PF04733">
    <property type="entry name" value="Coatomer_E"/>
    <property type="match status" value="1"/>
</dbReference>
<dbReference type="GO" id="GO:0000139">
    <property type="term" value="C:Golgi membrane"/>
    <property type="evidence" value="ECO:0007669"/>
    <property type="project" value="UniProtKB-SubCell"/>
</dbReference>
<dbReference type="GO" id="GO:0006890">
    <property type="term" value="P:retrograde vesicle-mediated transport, Golgi to endoplasmic reticulum"/>
    <property type="evidence" value="ECO:0007669"/>
    <property type="project" value="UniProtKB-UniRule"/>
</dbReference>
<protein>
    <recommendedName>
        <fullName evidence="5 14">Coatomer subunit epsilon</fullName>
    </recommendedName>
</protein>
<evidence type="ECO:0000256" key="8">
    <source>
        <dbReference type="ARBA" id="ARBA00022892"/>
    </source>
</evidence>
<evidence type="ECO:0000256" key="11">
    <source>
        <dbReference type="ARBA" id="ARBA00023136"/>
    </source>
</evidence>
<dbReference type="GO" id="GO:0015031">
    <property type="term" value="P:protein transport"/>
    <property type="evidence" value="ECO:0007669"/>
    <property type="project" value="UniProtKB-UniRule"/>
</dbReference>
<dbReference type="InterPro" id="IPR011990">
    <property type="entry name" value="TPR-like_helical_dom_sf"/>
</dbReference>
<dbReference type="AlphaFoldDB" id="A0A154PR94"/>
<evidence type="ECO:0000256" key="6">
    <source>
        <dbReference type="ARBA" id="ARBA00022448"/>
    </source>
</evidence>
<dbReference type="Gene3D" id="1.25.40.10">
    <property type="entry name" value="Tetratricopeptide repeat domain"/>
    <property type="match status" value="1"/>
</dbReference>
<evidence type="ECO:0000256" key="13">
    <source>
        <dbReference type="ARBA" id="ARBA00025582"/>
    </source>
</evidence>
<evidence type="ECO:0000256" key="4">
    <source>
        <dbReference type="ARBA" id="ARBA00011775"/>
    </source>
</evidence>
<keyword evidence="16" id="KW-1185">Reference proteome</keyword>
<sequence length="291" mass="33345">MQIFDVKNNFLIGNYQECIKEAQKLKPSTPEIAMLRDGYLYRAYIAQRKFRVVLDEINSSSPVELQPLKTLADYFANPSRRETILAELQEATSHIDYDNHNFLIVAATIYYYENNLEGALTVLRDVDHLECLALKLAIYLKMHRIDLAKKVLKTMQEIDEDTTVTQLAQAWLNISTGADKLHEAFYILQEMTDKYSRTNMMLNGQAVCFIGQGKYEEAETVLQDSLEKDSNNPVALINMVVLSQHLGKAPEVANRYLSQLKESHAEDPFVKDYTQKTSEFQRLVKQYSVGA</sequence>
<dbReference type="OrthoDB" id="310217at2759"/>
<dbReference type="GO" id="GO:0005198">
    <property type="term" value="F:structural molecule activity"/>
    <property type="evidence" value="ECO:0007669"/>
    <property type="project" value="UniProtKB-UniRule"/>
</dbReference>
<evidence type="ECO:0000256" key="3">
    <source>
        <dbReference type="ARBA" id="ARBA00008827"/>
    </source>
</evidence>
<comment type="subcellular location">
    <subcellularLocation>
        <location evidence="2">Cytoplasmic vesicle</location>
        <location evidence="2">COPI-coated vesicle membrane</location>
        <topology evidence="2">Peripheral membrane protein</topology>
        <orientation evidence="2">Cytoplasmic side</orientation>
    </subcellularLocation>
    <subcellularLocation>
        <location evidence="1">Golgi apparatus membrane</location>
        <topology evidence="1">Peripheral membrane protein</topology>
        <orientation evidence="1">Cytoplasmic side</orientation>
    </subcellularLocation>
</comment>
<comment type="similarity">
    <text evidence="3 14">Belongs to the COPE family.</text>
</comment>
<dbReference type="EMBL" id="KQ435078">
    <property type="protein sequence ID" value="KZC14445.1"/>
    <property type="molecule type" value="Genomic_DNA"/>
</dbReference>
<dbReference type="GO" id="GO:0006891">
    <property type="term" value="P:intra-Golgi vesicle-mediated transport"/>
    <property type="evidence" value="ECO:0007669"/>
    <property type="project" value="TreeGrafter"/>
</dbReference>
<evidence type="ECO:0000256" key="9">
    <source>
        <dbReference type="ARBA" id="ARBA00022927"/>
    </source>
</evidence>
<accession>A0A154PR94</accession>
<evidence type="ECO:0000256" key="5">
    <source>
        <dbReference type="ARBA" id="ARBA00015828"/>
    </source>
</evidence>
<evidence type="ECO:0000256" key="1">
    <source>
        <dbReference type="ARBA" id="ARBA00004255"/>
    </source>
</evidence>
<keyword evidence="6 14" id="KW-0813">Transport</keyword>
<dbReference type="STRING" id="178035.A0A154PR94"/>
<keyword evidence="9 14" id="KW-0653">Protein transport</keyword>
<keyword evidence="7 14" id="KW-0963">Cytoplasm</keyword>
<keyword evidence="11 14" id="KW-0472">Membrane</keyword>
<dbReference type="PANTHER" id="PTHR10805:SF0">
    <property type="entry name" value="COATOMER SUBUNIT EPSILON"/>
    <property type="match status" value="1"/>
</dbReference>
<evidence type="ECO:0000256" key="12">
    <source>
        <dbReference type="ARBA" id="ARBA00023329"/>
    </source>
</evidence>
<dbReference type="GO" id="GO:0006888">
    <property type="term" value="P:endoplasmic reticulum to Golgi vesicle-mediated transport"/>
    <property type="evidence" value="ECO:0007669"/>
    <property type="project" value="TreeGrafter"/>
</dbReference>
<evidence type="ECO:0000313" key="16">
    <source>
        <dbReference type="Proteomes" id="UP000076502"/>
    </source>
</evidence>
<keyword evidence="10 14" id="KW-0333">Golgi apparatus</keyword>